<accession>A0A7V2B294</accession>
<feature type="transmembrane region" description="Helical" evidence="5">
    <location>
        <begin position="12"/>
        <end position="31"/>
    </location>
</feature>
<keyword evidence="6" id="KW-0808">Transferase</keyword>
<gene>
    <name evidence="6" type="ORF">ENO59_10650</name>
</gene>
<dbReference type="PANTHER" id="PTHR12714">
    <property type="entry name" value="PROTEIN-S ISOPRENYLCYSTEINE O-METHYLTRANSFERASE"/>
    <property type="match status" value="1"/>
</dbReference>
<evidence type="ECO:0000256" key="4">
    <source>
        <dbReference type="ARBA" id="ARBA00023136"/>
    </source>
</evidence>
<dbReference type="InterPro" id="IPR007318">
    <property type="entry name" value="Phopholipid_MeTrfase"/>
</dbReference>
<evidence type="ECO:0000256" key="1">
    <source>
        <dbReference type="ARBA" id="ARBA00004127"/>
    </source>
</evidence>
<evidence type="ECO:0000256" key="5">
    <source>
        <dbReference type="SAM" id="Phobius"/>
    </source>
</evidence>
<name>A0A7V2B294_RHOMR</name>
<keyword evidence="4 5" id="KW-0472">Membrane</keyword>
<protein>
    <submittedName>
        <fullName evidence="6">Isoprenylcysteine carboxylmethyltransferase family protein</fullName>
    </submittedName>
</protein>
<keyword evidence="6" id="KW-0489">Methyltransferase</keyword>
<sequence length="162" mass="18447">MLKRTMLSWLELKLPPAVVWGLCALLMYLTAQSVPKLAIERAPLPLQLVLAAVLALVGIGIMGAGVFALYQARTTPNPLAPHTTRWLVTTGVYRYSRNPIYLGMLCCLLAWAVWLAHLLALVYVWLFAVYLTRFQIKPEERALRQKFGEAYETYARSVRRWI</sequence>
<reference evidence="6" key="1">
    <citation type="journal article" date="2020" name="mSystems">
        <title>Genome- and Community-Level Interaction Insights into Carbon Utilization and Element Cycling Functions of Hydrothermarchaeota in Hydrothermal Sediment.</title>
        <authorList>
            <person name="Zhou Z."/>
            <person name="Liu Y."/>
            <person name="Xu W."/>
            <person name="Pan J."/>
            <person name="Luo Z.H."/>
            <person name="Li M."/>
        </authorList>
    </citation>
    <scope>NUCLEOTIDE SEQUENCE [LARGE SCALE GENOMIC DNA]</scope>
    <source>
        <strain evidence="6">SpSt-143</strain>
    </source>
</reference>
<dbReference type="GO" id="GO:0032259">
    <property type="term" value="P:methylation"/>
    <property type="evidence" value="ECO:0007669"/>
    <property type="project" value="UniProtKB-KW"/>
</dbReference>
<comment type="caution">
    <text evidence="6">The sequence shown here is derived from an EMBL/GenBank/DDBJ whole genome shotgun (WGS) entry which is preliminary data.</text>
</comment>
<dbReference type="GO" id="GO:0012505">
    <property type="term" value="C:endomembrane system"/>
    <property type="evidence" value="ECO:0007669"/>
    <property type="project" value="UniProtKB-SubCell"/>
</dbReference>
<dbReference type="GO" id="GO:0008168">
    <property type="term" value="F:methyltransferase activity"/>
    <property type="evidence" value="ECO:0007669"/>
    <property type="project" value="UniProtKB-KW"/>
</dbReference>
<keyword evidence="2 5" id="KW-0812">Transmembrane</keyword>
<dbReference type="AlphaFoldDB" id="A0A7V2B294"/>
<dbReference type="Pfam" id="PF04191">
    <property type="entry name" value="PEMT"/>
    <property type="match status" value="1"/>
</dbReference>
<dbReference type="Gene3D" id="1.20.120.1630">
    <property type="match status" value="1"/>
</dbReference>
<evidence type="ECO:0000256" key="2">
    <source>
        <dbReference type="ARBA" id="ARBA00022692"/>
    </source>
</evidence>
<organism evidence="6">
    <name type="scientific">Rhodothermus marinus</name>
    <name type="common">Rhodothermus obamensis</name>
    <dbReference type="NCBI Taxonomy" id="29549"/>
    <lineage>
        <taxon>Bacteria</taxon>
        <taxon>Pseudomonadati</taxon>
        <taxon>Rhodothermota</taxon>
        <taxon>Rhodothermia</taxon>
        <taxon>Rhodothermales</taxon>
        <taxon>Rhodothermaceae</taxon>
        <taxon>Rhodothermus</taxon>
    </lineage>
</organism>
<keyword evidence="3 5" id="KW-1133">Transmembrane helix</keyword>
<dbReference type="PANTHER" id="PTHR12714:SF24">
    <property type="entry name" value="SLR1182 PROTEIN"/>
    <property type="match status" value="1"/>
</dbReference>
<comment type="subcellular location">
    <subcellularLocation>
        <location evidence="1">Endomembrane system</location>
        <topology evidence="1">Multi-pass membrane protein</topology>
    </subcellularLocation>
</comment>
<feature type="transmembrane region" description="Helical" evidence="5">
    <location>
        <begin position="100"/>
        <end position="131"/>
    </location>
</feature>
<feature type="transmembrane region" description="Helical" evidence="5">
    <location>
        <begin position="43"/>
        <end position="70"/>
    </location>
</feature>
<evidence type="ECO:0000256" key="3">
    <source>
        <dbReference type="ARBA" id="ARBA00022989"/>
    </source>
</evidence>
<dbReference type="EMBL" id="DSGB01000006">
    <property type="protein sequence ID" value="HER96948.1"/>
    <property type="molecule type" value="Genomic_DNA"/>
</dbReference>
<evidence type="ECO:0000313" key="6">
    <source>
        <dbReference type="EMBL" id="HER96948.1"/>
    </source>
</evidence>
<proteinExistence type="predicted"/>